<gene>
    <name evidence="1" type="ORF">LCGC14_0385140</name>
</gene>
<comment type="caution">
    <text evidence="1">The sequence shown here is derived from an EMBL/GenBank/DDBJ whole genome shotgun (WGS) entry which is preliminary data.</text>
</comment>
<dbReference type="EMBL" id="LAZR01000317">
    <property type="protein sequence ID" value="KKN75012.1"/>
    <property type="molecule type" value="Genomic_DNA"/>
</dbReference>
<protein>
    <submittedName>
        <fullName evidence="1">Uncharacterized protein</fullName>
    </submittedName>
</protein>
<dbReference type="AlphaFoldDB" id="A0A0F9TJD6"/>
<accession>A0A0F9TJD6</accession>
<proteinExistence type="predicted"/>
<organism evidence="1">
    <name type="scientific">marine sediment metagenome</name>
    <dbReference type="NCBI Taxonomy" id="412755"/>
    <lineage>
        <taxon>unclassified sequences</taxon>
        <taxon>metagenomes</taxon>
        <taxon>ecological metagenomes</taxon>
    </lineage>
</organism>
<name>A0A0F9TJD6_9ZZZZ</name>
<evidence type="ECO:0000313" key="1">
    <source>
        <dbReference type="EMBL" id="KKN75012.1"/>
    </source>
</evidence>
<reference evidence="1" key="1">
    <citation type="journal article" date="2015" name="Nature">
        <title>Complex archaea that bridge the gap between prokaryotes and eukaryotes.</title>
        <authorList>
            <person name="Spang A."/>
            <person name="Saw J.H."/>
            <person name="Jorgensen S.L."/>
            <person name="Zaremba-Niedzwiedzka K."/>
            <person name="Martijn J."/>
            <person name="Lind A.E."/>
            <person name="van Eijk R."/>
            <person name="Schleper C."/>
            <person name="Guy L."/>
            <person name="Ettema T.J."/>
        </authorList>
    </citation>
    <scope>NUCLEOTIDE SEQUENCE</scope>
</reference>
<sequence length="57" mass="6806">MIDYNGYLRCDSCNTILGRNLEGKIEIICYRSKCKRNNVFTTKREYQSHKLVDLTRM</sequence>